<dbReference type="RefSeq" id="YP_009294556.1">
    <property type="nucleotide sequence ID" value="NC_031148.1"/>
</dbReference>
<evidence type="ECO:0000256" key="3">
    <source>
        <dbReference type="ARBA" id="ARBA00022884"/>
    </source>
</evidence>
<dbReference type="AlphaFoldDB" id="A0A1C9CCD8"/>
<keyword evidence="9" id="KW-0934">Plastid</keyword>
<evidence type="ECO:0000256" key="2">
    <source>
        <dbReference type="ARBA" id="ARBA00022730"/>
    </source>
</evidence>
<sequence length="156" mass="17751">MKQDIPIIIKKNIPNLGEPGTITKARLGYVLNYLLPKGIVDIATPGKIKHINMLKQIQLNQLKDLENQAYKTKNHLEQIPKISIKKKVGDQKHIFGSVSEKDIINYIFNSTGEKLDKKQITIPIIKEVGIYTIDIKIIDNIHVKLKLQILPDNINI</sequence>
<evidence type="ECO:0000256" key="4">
    <source>
        <dbReference type="ARBA" id="ARBA00022980"/>
    </source>
</evidence>
<dbReference type="Pfam" id="PF03948">
    <property type="entry name" value="Ribosomal_L9_C"/>
    <property type="match status" value="1"/>
</dbReference>
<dbReference type="GeneID" id="29070612"/>
<protein>
    <recommendedName>
        <fullName evidence="6">50S ribosomal protein L9, chloroplastic</fullName>
    </recommendedName>
</protein>
<organism evidence="9">
    <name type="scientific">Asparagopsis taxiformis</name>
    <dbReference type="NCBI Taxonomy" id="260499"/>
    <lineage>
        <taxon>Eukaryota</taxon>
        <taxon>Rhodophyta</taxon>
        <taxon>Florideophyceae</taxon>
        <taxon>Rhodymeniophycidae</taxon>
        <taxon>Bonnemaisoniales</taxon>
        <taxon>Bonnemaisoniaceae</taxon>
        <taxon>Asparagopsis</taxon>
    </lineage>
</organism>
<dbReference type="InterPro" id="IPR020594">
    <property type="entry name" value="Ribosomal_bL9_bac/chp"/>
</dbReference>
<dbReference type="GO" id="GO:0005840">
    <property type="term" value="C:ribosome"/>
    <property type="evidence" value="ECO:0007669"/>
    <property type="project" value="UniProtKB-KW"/>
</dbReference>
<evidence type="ECO:0000313" key="9">
    <source>
        <dbReference type="EMBL" id="AOM66039.1"/>
    </source>
</evidence>
<evidence type="ECO:0000256" key="1">
    <source>
        <dbReference type="ARBA" id="ARBA00010605"/>
    </source>
</evidence>
<dbReference type="SUPFAM" id="SSF55653">
    <property type="entry name" value="Ribosomal protein L9 C-domain"/>
    <property type="match status" value="1"/>
</dbReference>
<dbReference type="InterPro" id="IPR036935">
    <property type="entry name" value="Ribosomal_bL9_N_sf"/>
</dbReference>
<name>A0A1C9CCD8_9FLOR</name>
<evidence type="ECO:0000256" key="5">
    <source>
        <dbReference type="ARBA" id="ARBA00023274"/>
    </source>
</evidence>
<dbReference type="GO" id="GO:0003735">
    <property type="term" value="F:structural constituent of ribosome"/>
    <property type="evidence" value="ECO:0007669"/>
    <property type="project" value="InterPro"/>
</dbReference>
<reference evidence="9" key="1">
    <citation type="journal article" date="2016" name="BMC Biol.">
        <title>Parallel evolution of highly conserved plastid genome architecture in red seaweeds and seed plants.</title>
        <authorList>
            <person name="Lee J."/>
            <person name="Cho C.H."/>
            <person name="Park S.I."/>
            <person name="Choi J.W."/>
            <person name="Song H.S."/>
            <person name="West J.A."/>
            <person name="Bhattacharya D."/>
            <person name="Yoon H.S."/>
        </authorList>
    </citation>
    <scope>NUCLEOTIDE SEQUENCE</scope>
</reference>
<feature type="domain" description="Ribosomal protein L9" evidence="7">
    <location>
        <begin position="6"/>
        <end position="51"/>
    </location>
</feature>
<dbReference type="Gene3D" id="3.40.5.10">
    <property type="entry name" value="Ribosomal protein L9, N-terminal domain"/>
    <property type="match status" value="1"/>
</dbReference>
<keyword evidence="5" id="KW-0687">Ribonucleoprotein</keyword>
<dbReference type="Gene3D" id="3.10.430.100">
    <property type="entry name" value="Ribosomal protein L9, C-terminal domain"/>
    <property type="match status" value="1"/>
</dbReference>
<dbReference type="HAMAP" id="MF_00503">
    <property type="entry name" value="Ribosomal_bL9"/>
    <property type="match status" value="1"/>
</dbReference>
<feature type="domain" description="Large ribosomal subunit protein bL9 C-terminal" evidence="8">
    <location>
        <begin position="68"/>
        <end position="149"/>
    </location>
</feature>
<dbReference type="InterPro" id="IPR036791">
    <property type="entry name" value="Ribosomal_bL9_C_sf"/>
</dbReference>
<dbReference type="InterPro" id="IPR000244">
    <property type="entry name" value="Ribosomal_bL9"/>
</dbReference>
<evidence type="ECO:0000259" key="8">
    <source>
        <dbReference type="Pfam" id="PF03948"/>
    </source>
</evidence>
<gene>
    <name evidence="9" type="primary">rpl9</name>
    <name evidence="9" type="ORF">Aspa_160</name>
</gene>
<dbReference type="GO" id="GO:0019843">
    <property type="term" value="F:rRNA binding"/>
    <property type="evidence" value="ECO:0007669"/>
    <property type="project" value="UniProtKB-KW"/>
</dbReference>
<dbReference type="SUPFAM" id="SSF55658">
    <property type="entry name" value="L9 N-domain-like"/>
    <property type="match status" value="1"/>
</dbReference>
<dbReference type="EMBL" id="KX284717">
    <property type="protein sequence ID" value="AOM66039.1"/>
    <property type="molecule type" value="Genomic_DNA"/>
</dbReference>
<dbReference type="NCBIfam" id="TIGR00158">
    <property type="entry name" value="L9"/>
    <property type="match status" value="1"/>
</dbReference>
<geneLocation type="plastid" evidence="9"/>
<keyword evidence="4 9" id="KW-0689">Ribosomal protein</keyword>
<proteinExistence type="inferred from homology"/>
<evidence type="ECO:0000256" key="6">
    <source>
        <dbReference type="ARBA" id="ARBA00035427"/>
    </source>
</evidence>
<dbReference type="InterPro" id="IPR009027">
    <property type="entry name" value="Ribosomal_bL9/RNase_H1_N"/>
</dbReference>
<dbReference type="GO" id="GO:1990904">
    <property type="term" value="C:ribonucleoprotein complex"/>
    <property type="evidence" value="ECO:0007669"/>
    <property type="project" value="UniProtKB-KW"/>
</dbReference>
<keyword evidence="2" id="KW-0699">rRNA-binding</keyword>
<keyword evidence="3" id="KW-0694">RNA-binding</keyword>
<comment type="similarity">
    <text evidence="1">Belongs to the bacterial ribosomal protein bL9 family.</text>
</comment>
<dbReference type="Pfam" id="PF01281">
    <property type="entry name" value="Ribosomal_L9_N"/>
    <property type="match status" value="1"/>
</dbReference>
<accession>A0A1C9CCD8</accession>
<evidence type="ECO:0000259" key="7">
    <source>
        <dbReference type="Pfam" id="PF01281"/>
    </source>
</evidence>
<dbReference type="GO" id="GO:0006412">
    <property type="term" value="P:translation"/>
    <property type="evidence" value="ECO:0007669"/>
    <property type="project" value="InterPro"/>
</dbReference>
<dbReference type="InterPro" id="IPR020069">
    <property type="entry name" value="Ribosomal_bL9_C"/>
</dbReference>
<dbReference type="PANTHER" id="PTHR21368">
    <property type="entry name" value="50S RIBOSOMAL PROTEIN L9"/>
    <property type="match status" value="1"/>
</dbReference>
<dbReference type="InterPro" id="IPR020070">
    <property type="entry name" value="Ribosomal_bL9_N"/>
</dbReference>